<evidence type="ECO:0000313" key="3">
    <source>
        <dbReference type="Proteomes" id="UP001221142"/>
    </source>
</evidence>
<dbReference type="Proteomes" id="UP001221142">
    <property type="component" value="Unassembled WGS sequence"/>
</dbReference>
<evidence type="ECO:0000256" key="1">
    <source>
        <dbReference type="SAM" id="Phobius"/>
    </source>
</evidence>
<feature type="transmembrane region" description="Helical" evidence="1">
    <location>
        <begin position="150"/>
        <end position="170"/>
    </location>
</feature>
<dbReference type="EMBL" id="JARKIF010000026">
    <property type="protein sequence ID" value="KAJ7614424.1"/>
    <property type="molecule type" value="Genomic_DNA"/>
</dbReference>
<feature type="transmembrane region" description="Helical" evidence="1">
    <location>
        <begin position="182"/>
        <end position="209"/>
    </location>
</feature>
<evidence type="ECO:0000313" key="2">
    <source>
        <dbReference type="EMBL" id="KAJ7614424.1"/>
    </source>
</evidence>
<feature type="transmembrane region" description="Helical" evidence="1">
    <location>
        <begin position="58"/>
        <end position="82"/>
    </location>
</feature>
<proteinExistence type="predicted"/>
<reference evidence="2" key="1">
    <citation type="submission" date="2023-03" db="EMBL/GenBank/DDBJ databases">
        <title>Massive genome expansion in bonnet fungi (Mycena s.s.) driven by repeated elements and novel gene families across ecological guilds.</title>
        <authorList>
            <consortium name="Lawrence Berkeley National Laboratory"/>
            <person name="Harder C.B."/>
            <person name="Miyauchi S."/>
            <person name="Viragh M."/>
            <person name="Kuo A."/>
            <person name="Thoen E."/>
            <person name="Andreopoulos B."/>
            <person name="Lu D."/>
            <person name="Skrede I."/>
            <person name="Drula E."/>
            <person name="Henrissat B."/>
            <person name="Morin E."/>
            <person name="Kohler A."/>
            <person name="Barry K."/>
            <person name="LaButti K."/>
            <person name="Morin E."/>
            <person name="Salamov A."/>
            <person name="Lipzen A."/>
            <person name="Mereny Z."/>
            <person name="Hegedus B."/>
            <person name="Baldrian P."/>
            <person name="Stursova M."/>
            <person name="Weitz H."/>
            <person name="Taylor A."/>
            <person name="Grigoriev I.V."/>
            <person name="Nagy L.G."/>
            <person name="Martin F."/>
            <person name="Kauserud H."/>
        </authorList>
    </citation>
    <scope>NUCLEOTIDE SEQUENCE</scope>
    <source>
        <strain evidence="2">9284</strain>
    </source>
</reference>
<comment type="caution">
    <text evidence="2">The sequence shown here is derived from an EMBL/GenBank/DDBJ whole genome shotgun (WGS) entry which is preliminary data.</text>
</comment>
<keyword evidence="1" id="KW-0472">Membrane</keyword>
<accession>A0AAD7B9R1</accession>
<keyword evidence="1" id="KW-1133">Transmembrane helix</keyword>
<organism evidence="2 3">
    <name type="scientific">Roridomyces roridus</name>
    <dbReference type="NCBI Taxonomy" id="1738132"/>
    <lineage>
        <taxon>Eukaryota</taxon>
        <taxon>Fungi</taxon>
        <taxon>Dikarya</taxon>
        <taxon>Basidiomycota</taxon>
        <taxon>Agaricomycotina</taxon>
        <taxon>Agaricomycetes</taxon>
        <taxon>Agaricomycetidae</taxon>
        <taxon>Agaricales</taxon>
        <taxon>Marasmiineae</taxon>
        <taxon>Mycenaceae</taxon>
        <taxon>Roridomyces</taxon>
    </lineage>
</organism>
<keyword evidence="1" id="KW-0812">Transmembrane</keyword>
<sequence length="342" mass="37479">MFKETVRFQTDIATFNTDSKRTWLLTAAEALLYGFYVILFGFYVRILRKSGGLRNHPFLHSATTILFFLSTAHLALLFPVAVLQNKFGNGWPFVISEARFGEHPGDPGFVLVPQEPLVRAAFGIHVTSNVIADSIFVFRCYAIWGFRLKIIAIPALCTLCVAVLGYWQVIQPDEILAGHDQTGAIAVTLFTIPILISFATTMLLMVLSAGRIWWLGCRARKILGLKTGRYYTVCAMILESGAIYAVGAVLLAILSVIYFFDDIVMCAPITAQLAGIAPTIIAVRVGLKKSVESVDSFAIAAQRPRSQLPSMNFHTSTGSINLPAVVYLGPESITGPQKLETV</sequence>
<feature type="transmembrane region" description="Helical" evidence="1">
    <location>
        <begin position="23"/>
        <end position="46"/>
    </location>
</feature>
<feature type="transmembrane region" description="Helical" evidence="1">
    <location>
        <begin position="230"/>
        <end position="260"/>
    </location>
</feature>
<name>A0AAD7B9R1_9AGAR</name>
<keyword evidence="3" id="KW-1185">Reference proteome</keyword>
<gene>
    <name evidence="2" type="ORF">FB45DRAFT_1035905</name>
</gene>
<protein>
    <submittedName>
        <fullName evidence="2">Uncharacterized protein</fullName>
    </submittedName>
</protein>
<dbReference type="AlphaFoldDB" id="A0AAD7B9R1"/>